<organism evidence="5 6">
    <name type="scientific">Nocardia goodfellowii</name>
    <dbReference type="NCBI Taxonomy" id="882446"/>
    <lineage>
        <taxon>Bacteria</taxon>
        <taxon>Bacillati</taxon>
        <taxon>Actinomycetota</taxon>
        <taxon>Actinomycetes</taxon>
        <taxon>Mycobacteriales</taxon>
        <taxon>Nocardiaceae</taxon>
        <taxon>Nocardia</taxon>
    </lineage>
</organism>
<gene>
    <name evidence="5" type="ORF">BJ987_006573</name>
</gene>
<evidence type="ECO:0000256" key="3">
    <source>
        <dbReference type="ARBA" id="ARBA00022490"/>
    </source>
</evidence>
<evidence type="ECO:0008006" key="7">
    <source>
        <dbReference type="Google" id="ProtNLM"/>
    </source>
</evidence>
<name>A0ABS4QPM7_9NOCA</name>
<dbReference type="EMBL" id="JAGGMR010000001">
    <property type="protein sequence ID" value="MBP2193672.1"/>
    <property type="molecule type" value="Genomic_DNA"/>
</dbReference>
<comment type="caution">
    <text evidence="5">The sequence shown here is derived from an EMBL/GenBank/DDBJ whole genome shotgun (WGS) entry which is preliminary data.</text>
</comment>
<keyword evidence="3" id="KW-0963">Cytoplasm</keyword>
<comment type="similarity">
    <text evidence="2">Belongs to the EspG family.</text>
</comment>
<keyword evidence="4" id="KW-0143">Chaperone</keyword>
<dbReference type="Pfam" id="PF14011">
    <property type="entry name" value="ESX-1_EspG"/>
    <property type="match status" value="1"/>
</dbReference>
<evidence type="ECO:0000256" key="4">
    <source>
        <dbReference type="ARBA" id="ARBA00023186"/>
    </source>
</evidence>
<keyword evidence="6" id="KW-1185">Reference proteome</keyword>
<sequence length="265" mass="29899">MSRRWRFTDLEFVVLWAELREHRLPAPFVYTSRTKFLHEAERAKSQTRENLRARWDRSVEDVLTAVARPDLRITVSGCAAADPEDPRGRIRLHAARSGPRCFVLTQLPGETIWHSGGFTVAEYNALDMADAVVAHLPKCPGGRRAQLTFPTTLQNSDSDYGQSWVRETEVSPETDALGEFSNAPVQRLGIIRIEQGNSRFGPRGIARRALAWRDVADDGRYIITNDDPPVAMGVDTRQLISRLNGEIAWVIRAIKDERAAQPQRT</sequence>
<evidence type="ECO:0000313" key="5">
    <source>
        <dbReference type="EMBL" id="MBP2193672.1"/>
    </source>
</evidence>
<comment type="subcellular location">
    <subcellularLocation>
        <location evidence="1">Cytoplasm</location>
    </subcellularLocation>
</comment>
<accession>A0ABS4QPM7</accession>
<proteinExistence type="inferred from homology"/>
<reference evidence="5 6" key="1">
    <citation type="submission" date="2021-03" db="EMBL/GenBank/DDBJ databases">
        <title>Sequencing the genomes of 1000 actinobacteria strains.</title>
        <authorList>
            <person name="Klenk H.-P."/>
        </authorList>
    </citation>
    <scope>NUCLEOTIDE SEQUENCE [LARGE SCALE GENOMIC DNA]</scope>
    <source>
        <strain evidence="5 6">DSM 45516</strain>
    </source>
</reference>
<dbReference type="RefSeq" id="WP_209896894.1">
    <property type="nucleotide sequence ID" value="NZ_JAGGMR010000001.1"/>
</dbReference>
<evidence type="ECO:0000256" key="1">
    <source>
        <dbReference type="ARBA" id="ARBA00004496"/>
    </source>
</evidence>
<evidence type="ECO:0000313" key="6">
    <source>
        <dbReference type="Proteomes" id="UP001519325"/>
    </source>
</evidence>
<dbReference type="Proteomes" id="UP001519325">
    <property type="component" value="Unassembled WGS sequence"/>
</dbReference>
<dbReference type="InterPro" id="IPR025734">
    <property type="entry name" value="EspG"/>
</dbReference>
<protein>
    <recommendedName>
        <fullName evidence="7">ESX secretion-associated protein EspG</fullName>
    </recommendedName>
</protein>
<evidence type="ECO:0000256" key="2">
    <source>
        <dbReference type="ARBA" id="ARBA00006411"/>
    </source>
</evidence>